<keyword evidence="3" id="KW-1185">Reference proteome</keyword>
<reference evidence="3" key="1">
    <citation type="submission" date="2017-05" db="EMBL/GenBank/DDBJ databases">
        <authorList>
            <person name="Rodrigo-Torres L."/>
            <person name="Arahal R. D."/>
            <person name="Lucena T."/>
        </authorList>
    </citation>
    <scope>NUCLEOTIDE SEQUENCE [LARGE SCALE GENOMIC DNA]</scope>
    <source>
        <strain evidence="3">CECT 8621</strain>
    </source>
</reference>
<proteinExistence type="predicted"/>
<organism evidence="2 3">
    <name type="scientific">Actibacterium lipolyticum</name>
    <dbReference type="NCBI Taxonomy" id="1524263"/>
    <lineage>
        <taxon>Bacteria</taxon>
        <taxon>Pseudomonadati</taxon>
        <taxon>Pseudomonadota</taxon>
        <taxon>Alphaproteobacteria</taxon>
        <taxon>Rhodobacterales</taxon>
        <taxon>Roseobacteraceae</taxon>
        <taxon>Actibacterium</taxon>
    </lineage>
</organism>
<dbReference type="Proteomes" id="UP000202922">
    <property type="component" value="Unassembled WGS sequence"/>
</dbReference>
<evidence type="ECO:0008006" key="4">
    <source>
        <dbReference type="Google" id="ProtNLM"/>
    </source>
</evidence>
<name>A0A238JQ22_9RHOB</name>
<feature type="signal peptide" evidence="1">
    <location>
        <begin position="1"/>
        <end position="19"/>
    </location>
</feature>
<dbReference type="AlphaFoldDB" id="A0A238JQ22"/>
<dbReference type="RefSeq" id="WP_093965880.1">
    <property type="nucleotide sequence ID" value="NZ_FXYE01000001.1"/>
</dbReference>
<keyword evidence="1" id="KW-0732">Signal</keyword>
<sequence>MKMQFIGALICALPTIGYAQSCVSVYKDAVRDVNVTTQERSSKSFYFNMYCEKSGETKTLTTSASFTLPIKGVPVEFSGDGNWDEKEWKDFCKTGSEQKFYESSDFSFGSVVVSDALASFNECVALEQKNLLVTHHLTPPIGVSISGTIKSQNPVRILGLLHQEDLITCTSNSFTEDGSQEDIGLGRAISGIEENFVISCLRKPQKSNGTEFYPSTALTLGTSEGNYTVRLRNDKLLNFDLASEAQAAFDTALADRNAALQSRDQAVAEQNRLKNTLSNASVDTWIIHAGDGNGFPSGHNGHVHNHDSRPNWDSKRYKDVSCGTKVDVALAQKICGKRRAIGPFGVLDVGGGICGHALYYVSCLVH</sequence>
<protein>
    <recommendedName>
        <fullName evidence="4">SCP domain-containing protein</fullName>
    </recommendedName>
</protein>
<evidence type="ECO:0000313" key="2">
    <source>
        <dbReference type="EMBL" id="SMX31952.1"/>
    </source>
</evidence>
<dbReference type="OrthoDB" id="8479554at2"/>
<feature type="chain" id="PRO_5013144850" description="SCP domain-containing protein" evidence="1">
    <location>
        <begin position="20"/>
        <end position="366"/>
    </location>
</feature>
<evidence type="ECO:0000256" key="1">
    <source>
        <dbReference type="SAM" id="SignalP"/>
    </source>
</evidence>
<accession>A0A238JQ22</accession>
<evidence type="ECO:0000313" key="3">
    <source>
        <dbReference type="Proteomes" id="UP000202922"/>
    </source>
</evidence>
<gene>
    <name evidence="2" type="ORF">COL8621_00662</name>
</gene>
<dbReference type="EMBL" id="FXYE01000001">
    <property type="protein sequence ID" value="SMX31952.1"/>
    <property type="molecule type" value="Genomic_DNA"/>
</dbReference>